<dbReference type="NCBIfam" id="TIGR04445">
    <property type="entry name" value="preny_LynF_TruF"/>
    <property type="match status" value="1"/>
</dbReference>
<dbReference type="Pfam" id="PF19156">
    <property type="entry name" value="DUF5838"/>
    <property type="match status" value="1"/>
</dbReference>
<evidence type="ECO:0000313" key="1">
    <source>
        <dbReference type="EMBL" id="ANA85200.1"/>
    </source>
</evidence>
<dbReference type="CDD" id="cd14243">
    <property type="entry name" value="PT-AcyF_like"/>
    <property type="match status" value="1"/>
</dbReference>
<protein>
    <submittedName>
        <fullName evidence="1">BisF1</fullName>
    </submittedName>
</protein>
<dbReference type="EMBL" id="KX100576">
    <property type="protein sequence ID" value="ANA85200.1"/>
    <property type="molecule type" value="Genomic_DNA"/>
</dbReference>
<organism evidence="1">
    <name type="scientific">Prochloron sp. LV5</name>
    <dbReference type="NCBI Taxonomy" id="1826845"/>
    <lineage>
        <taxon>Bacteria</taxon>
        <taxon>Bacillati</taxon>
        <taxon>Cyanobacteriota</taxon>
        <taxon>Cyanophyceae</taxon>
        <taxon>Oscillatoriophycideae</taxon>
        <taxon>Chroococcales</taxon>
        <taxon>Prochloraceae</taxon>
        <taxon>Prochloron</taxon>
    </lineage>
</organism>
<sequence length="340" mass="38914">MSSFSFTSVCKSLLTKKMTGLSSIASELQHNRLKDRRLQFLRAHQDAFDVEPTLILSLFEEAVWGIEGNCGVEPFCTVEKERLFAAHFQVSNEKHSWPGSLTDAIKFLDRVETQVGVKLNRDLLDRFVAVHIGSHKIINNTIGIDLRPKHEDSCLKVLMHLEFEEEPEELVRTALELDGGSYSPELLQALLKSTIAIGFNIFLNGYSDVELWPVCVGERHEGRKLNRGRYLKDYIQKNFSPKVNYLLRESGLLAVVFSKAKKADPVLSFHYEDIKDIRKSFSFNSLGDRIYDFWQTQDCITFPGVNVTESELEKARLEKFSLFYNKRDECQPVALLSIPD</sequence>
<accession>A0A161HSC0</accession>
<dbReference type="InterPro" id="IPR031037">
    <property type="entry name" value="Preny_LynF_TruF"/>
</dbReference>
<name>A0A161HSC0_9PROC</name>
<gene>
    <name evidence="1" type="primary">bisF1</name>
</gene>
<proteinExistence type="predicted"/>
<dbReference type="AlphaFoldDB" id="A0A161HSC0"/>
<reference evidence="1" key="1">
    <citation type="journal article" date="2016" name="Appl. Environ. Microbiol.">
        <title>Origin of chemical diversity in the Prochloron-tunicate symbiosis.</title>
        <authorList>
            <person name="Lin Z."/>
            <person name="Torres J.P."/>
            <person name="Tianero M.D."/>
            <person name="Kwan J.C."/>
            <person name="Schmidt E.W."/>
        </authorList>
    </citation>
    <scope>NUCLEOTIDE SEQUENCE</scope>
    <source>
        <strain evidence="1">LV5</strain>
    </source>
</reference>